<evidence type="ECO:0000313" key="6">
    <source>
        <dbReference type="EMBL" id="UTC24302.1"/>
    </source>
</evidence>
<reference evidence="6 7" key="1">
    <citation type="journal article" date="2022" name="Nat. Microbiol.">
        <title>The microbiome of a bacterivorous marine choanoflagellate contains a resource-demanding obligate bacterial associate.</title>
        <authorList>
            <person name="Needham D.M."/>
            <person name="Poirier C."/>
            <person name="Bachy C."/>
            <person name="George E.E."/>
            <person name="Wilken S."/>
            <person name="Yung C.C.M."/>
            <person name="Limardo A.J."/>
            <person name="Morando M."/>
            <person name="Sudek L."/>
            <person name="Malmstrom R.R."/>
            <person name="Keeling P.J."/>
            <person name="Santoro A.E."/>
            <person name="Worden A.Z."/>
        </authorList>
    </citation>
    <scope>NUCLEOTIDE SEQUENCE [LARGE SCALE GENOMIC DNA]</scope>
    <source>
        <strain evidence="6 7">Comchoano-1</strain>
    </source>
</reference>
<gene>
    <name evidence="6" type="ORF">MMH89_03565</name>
</gene>
<dbReference type="InterPro" id="IPR023798">
    <property type="entry name" value="Ribosomal_uS7_dom"/>
</dbReference>
<dbReference type="Proteomes" id="UP001055955">
    <property type="component" value="Chromosome"/>
</dbReference>
<proteinExistence type="inferred from homology"/>
<dbReference type="InterPro" id="IPR036823">
    <property type="entry name" value="Ribosomal_uS7_dom_sf"/>
</dbReference>
<comment type="similarity">
    <text evidence="1">Belongs to the universal ribosomal protein uS7 family.</text>
</comment>
<dbReference type="Gene3D" id="1.10.455.10">
    <property type="entry name" value="Ribosomal protein S7 domain"/>
    <property type="match status" value="1"/>
</dbReference>
<dbReference type="InterPro" id="IPR000235">
    <property type="entry name" value="Ribosomal_uS7"/>
</dbReference>
<feature type="region of interest" description="Disordered" evidence="4">
    <location>
        <begin position="173"/>
        <end position="193"/>
    </location>
</feature>
<dbReference type="SUPFAM" id="SSF47973">
    <property type="entry name" value="Ribosomal protein S7"/>
    <property type="match status" value="1"/>
</dbReference>
<dbReference type="EMBL" id="CP092900">
    <property type="protein sequence ID" value="UTC24302.1"/>
    <property type="molecule type" value="Genomic_DNA"/>
</dbReference>
<dbReference type="RefSeq" id="WP_258568086.1">
    <property type="nucleotide sequence ID" value="NZ_CP092900.1"/>
</dbReference>
<keyword evidence="2 6" id="KW-0689">Ribosomal protein</keyword>
<evidence type="ECO:0000256" key="4">
    <source>
        <dbReference type="SAM" id="MobiDB-lite"/>
    </source>
</evidence>
<keyword evidence="3" id="KW-0687">Ribonucleoprotein</keyword>
<accession>A0ABY5DJY9</accession>
<sequence length="193" mass="21531">MSRGKSHAMRTHGNVAKKILDNQFPEGELSELVSQIIRGLMRDGKSSLARRILYQAISKAAARLTESQKSEIGEYSDIRELEAKMVMFIIDRITPRVEVKSKRVGGANYQVPIVVNKKRGTALAIRWLIEAARDRSQGASMVDKLSNVMYETVEGKSAAITKKETQDKMANANRANANLVRRTNPSQEVKTSQ</sequence>
<keyword evidence="7" id="KW-1185">Reference proteome</keyword>
<protein>
    <submittedName>
        <fullName evidence="6">30S ribosomal protein S7</fullName>
    </submittedName>
</protein>
<evidence type="ECO:0000259" key="5">
    <source>
        <dbReference type="Pfam" id="PF00177"/>
    </source>
</evidence>
<evidence type="ECO:0000256" key="1">
    <source>
        <dbReference type="ARBA" id="ARBA00007151"/>
    </source>
</evidence>
<dbReference type="GO" id="GO:0005840">
    <property type="term" value="C:ribosome"/>
    <property type="evidence" value="ECO:0007669"/>
    <property type="project" value="UniProtKB-KW"/>
</dbReference>
<feature type="domain" description="Small ribosomal subunit protein uS7" evidence="5">
    <location>
        <begin position="30"/>
        <end position="174"/>
    </location>
</feature>
<evidence type="ECO:0000313" key="7">
    <source>
        <dbReference type="Proteomes" id="UP001055955"/>
    </source>
</evidence>
<feature type="compositionally biased region" description="Polar residues" evidence="4">
    <location>
        <begin position="181"/>
        <end position="193"/>
    </location>
</feature>
<evidence type="ECO:0000256" key="2">
    <source>
        <dbReference type="ARBA" id="ARBA00022980"/>
    </source>
</evidence>
<dbReference type="PANTHER" id="PTHR11205">
    <property type="entry name" value="RIBOSOMAL PROTEIN S7"/>
    <property type="match status" value="1"/>
</dbReference>
<name>A0ABY5DJY9_9GAMM</name>
<organism evidence="6 7">
    <name type="scientific">Candidatus Comchoanobacter bicostacola</name>
    <dbReference type="NCBI Taxonomy" id="2919598"/>
    <lineage>
        <taxon>Bacteria</taxon>
        <taxon>Pseudomonadati</taxon>
        <taxon>Pseudomonadota</taxon>
        <taxon>Gammaproteobacteria</taxon>
        <taxon>Candidatus Comchoanobacterales</taxon>
        <taxon>Candidatus Comchoanobacteraceae</taxon>
        <taxon>Candidatus Comchoanobacter</taxon>
    </lineage>
</organism>
<evidence type="ECO:0000256" key="3">
    <source>
        <dbReference type="ARBA" id="ARBA00023274"/>
    </source>
</evidence>
<dbReference type="Pfam" id="PF00177">
    <property type="entry name" value="Ribosomal_S7"/>
    <property type="match status" value="1"/>
</dbReference>